<sequence length="345" mass="39386">MSACDYVQPMVPQLVAALMEAIAQANSVRQEELVAAVKIQSAYRMWREFRTYRVVRKAVVCVQRMYRGHMQRKRVMKRREEAEESHERAVYEYYATRIQACFRGYYVRCHVDNFFARKLYIEETLRVSSEVREMATQLHHAQVERDAEARLTLQKQSYKEATEKLHHLVSTVSVSGVYRRPMVPCSTMSVYGSSVEGDIRHNSEAALRPQHIRKVRETLKTVLKERQNNGGVPAATGEGYSTWPNQGRVTDDAKGRDNVSSFRIFRGAWNRSRIDGRSLPPITSSSAGNGNKHLGNVVQHSCIDAFEPLYDTETAALLRCVDTKEIQALHGTKPFVVPAPRRVPL</sequence>
<evidence type="ECO:0000256" key="1">
    <source>
        <dbReference type="SAM" id="MobiDB-lite"/>
    </source>
</evidence>
<comment type="caution">
    <text evidence="2">The sequence shown here is derived from an EMBL/GenBank/DDBJ whole genome shotgun (WGS) entry which is preliminary data.</text>
</comment>
<keyword evidence="3" id="KW-1185">Reference proteome</keyword>
<dbReference type="Gene3D" id="1.20.5.190">
    <property type="match status" value="1"/>
</dbReference>
<evidence type="ECO:0000313" key="2">
    <source>
        <dbReference type="EMBL" id="RNF14269.1"/>
    </source>
</evidence>
<dbReference type="OrthoDB" id="190375at2759"/>
<dbReference type="SUPFAM" id="SSF52540">
    <property type="entry name" value="P-loop containing nucleoside triphosphate hydrolases"/>
    <property type="match status" value="1"/>
</dbReference>
<dbReference type="InterPro" id="IPR000048">
    <property type="entry name" value="IQ_motif_EF-hand-BS"/>
</dbReference>
<accession>A0A3S5ISZ1</accession>
<dbReference type="PROSITE" id="PS50096">
    <property type="entry name" value="IQ"/>
    <property type="match status" value="2"/>
</dbReference>
<reference evidence="2 3" key="1">
    <citation type="journal article" date="2018" name="BMC Genomics">
        <title>Genomic comparison of Trypanosoma conorhini and Trypanosoma rangeli to Trypanosoma cruzi strains of high and low virulence.</title>
        <authorList>
            <person name="Bradwell K.R."/>
            <person name="Koparde V.N."/>
            <person name="Matveyev A.V."/>
            <person name="Serrano M.G."/>
            <person name="Alves J.M."/>
            <person name="Parikh H."/>
            <person name="Huang B."/>
            <person name="Lee V."/>
            <person name="Espinosa-Alvarez O."/>
            <person name="Ortiz P.A."/>
            <person name="Costa-Martins A.G."/>
            <person name="Teixeira M.M."/>
            <person name="Buck G.A."/>
        </authorList>
    </citation>
    <scope>NUCLEOTIDE SEQUENCE [LARGE SCALE GENOMIC DNA]</scope>
    <source>
        <strain evidence="2 3">025E</strain>
    </source>
</reference>
<feature type="region of interest" description="Disordered" evidence="1">
    <location>
        <begin position="229"/>
        <end position="254"/>
    </location>
</feature>
<organism evidence="2 3">
    <name type="scientific">Trypanosoma conorhini</name>
    <dbReference type="NCBI Taxonomy" id="83891"/>
    <lineage>
        <taxon>Eukaryota</taxon>
        <taxon>Discoba</taxon>
        <taxon>Euglenozoa</taxon>
        <taxon>Kinetoplastea</taxon>
        <taxon>Metakinetoplastina</taxon>
        <taxon>Trypanosomatida</taxon>
        <taxon>Trypanosomatidae</taxon>
        <taxon>Trypanosoma</taxon>
    </lineage>
</organism>
<dbReference type="Pfam" id="PF00612">
    <property type="entry name" value="IQ"/>
    <property type="match status" value="3"/>
</dbReference>
<dbReference type="RefSeq" id="XP_029227099.1">
    <property type="nucleotide sequence ID" value="XM_029373002.1"/>
</dbReference>
<dbReference type="AlphaFoldDB" id="A0A3S5ISZ1"/>
<dbReference type="CDD" id="cd23767">
    <property type="entry name" value="IQCD"/>
    <property type="match status" value="1"/>
</dbReference>
<name>A0A3S5ISZ1_9TRYP</name>
<evidence type="ECO:0000313" key="3">
    <source>
        <dbReference type="Proteomes" id="UP000284403"/>
    </source>
</evidence>
<protein>
    <submittedName>
        <fullName evidence="2">Putative spermatogenesis-associated protein 17-like</fullName>
    </submittedName>
</protein>
<dbReference type="SMART" id="SM00015">
    <property type="entry name" value="IQ"/>
    <property type="match status" value="3"/>
</dbReference>
<proteinExistence type="predicted"/>
<dbReference type="GeneID" id="40319724"/>
<dbReference type="Proteomes" id="UP000284403">
    <property type="component" value="Unassembled WGS sequence"/>
</dbReference>
<dbReference type="InterPro" id="IPR027417">
    <property type="entry name" value="P-loop_NTPase"/>
</dbReference>
<gene>
    <name evidence="2" type="ORF">Tco025E_06113</name>
</gene>
<dbReference type="EMBL" id="MKKU01000371">
    <property type="protein sequence ID" value="RNF14269.1"/>
    <property type="molecule type" value="Genomic_DNA"/>
</dbReference>